<keyword evidence="8" id="KW-1185">Reference proteome</keyword>
<dbReference type="InterPro" id="IPR004633">
    <property type="entry name" value="NaPi_cotrn-rel/YqeW-like"/>
</dbReference>
<evidence type="ECO:0000256" key="4">
    <source>
        <dbReference type="ARBA" id="ARBA00022989"/>
    </source>
</evidence>
<evidence type="ECO:0000313" key="7">
    <source>
        <dbReference type="EMBL" id="KMY50851.1"/>
    </source>
</evidence>
<dbReference type="Pfam" id="PF02690">
    <property type="entry name" value="Na_Pi_cotrans"/>
    <property type="match status" value="2"/>
</dbReference>
<keyword evidence="5 6" id="KW-0472">Membrane</keyword>
<dbReference type="InterPro" id="IPR003841">
    <property type="entry name" value="Na/Pi_transpt"/>
</dbReference>
<dbReference type="PATRIC" id="fig|1679170.3.peg.3660"/>
<evidence type="ECO:0000256" key="2">
    <source>
        <dbReference type="ARBA" id="ARBA00022475"/>
    </source>
</evidence>
<reference evidence="8" key="1">
    <citation type="submission" date="2015-07" db="EMBL/GenBank/DDBJ databases">
        <title>Genome sequencing project for genomic taxonomy and phylogenomics of Bacillus-like bacteria.</title>
        <authorList>
            <person name="Liu B."/>
            <person name="Wang J."/>
            <person name="Zhu Y."/>
            <person name="Liu G."/>
            <person name="Chen Q."/>
            <person name="Chen Z."/>
            <person name="Lan J."/>
            <person name="Che J."/>
            <person name="Ge C."/>
            <person name="Shi H."/>
            <person name="Pan Z."/>
            <person name="Liu X."/>
        </authorList>
    </citation>
    <scope>NUCLEOTIDE SEQUENCE [LARGE SCALE GENOMIC DNA]</scope>
    <source>
        <strain evidence="8">FJAT-27997</strain>
    </source>
</reference>
<evidence type="ECO:0000256" key="1">
    <source>
        <dbReference type="ARBA" id="ARBA00004651"/>
    </source>
</evidence>
<feature type="transmembrane region" description="Helical" evidence="6">
    <location>
        <begin position="63"/>
        <end position="87"/>
    </location>
</feature>
<sequence>MSHTTSPYTLAEVSYLRDLALFVLFIVIFLTGMFVLRIGLFNLSGKKLKTLLGKITNRPWKGFLAGVLFTGILQSSSAVMVMTVGLVSSGSIAFRQTIGIILGTNIGSTFTAEFMTFSLNSYIIPGVISGAVLWLLPSTLTRSLGTALIGISSIFAAMSGFKFLSSSLANYPFTKHLLAEMDRHLFIAILTGVIITAIIHSSSATIGITMSFLAGGDMALVTAIAIMLGSNVGTCITGWMASIGSGKEASLTAYAHIWLNFLGVLLFIPLIHYLGTFAQALTSSKDMQLAHASVLFNVITSLAVLPFSKQFASIVSRIHTRKKT</sequence>
<evidence type="ECO:0000256" key="5">
    <source>
        <dbReference type="ARBA" id="ARBA00023136"/>
    </source>
</evidence>
<feature type="transmembrane region" description="Helical" evidence="6">
    <location>
        <begin position="185"/>
        <end position="213"/>
    </location>
</feature>
<accession>A0A0K9GW39</accession>
<name>A0A0K9GW39_9BACI</name>
<feature type="transmembrane region" description="Helical" evidence="6">
    <location>
        <begin position="119"/>
        <end position="137"/>
    </location>
</feature>
<dbReference type="NCBIfam" id="TIGR00704">
    <property type="entry name" value="NaPi_cotrn_rel"/>
    <property type="match status" value="1"/>
</dbReference>
<dbReference type="GO" id="GO:0005436">
    <property type="term" value="F:sodium:phosphate symporter activity"/>
    <property type="evidence" value="ECO:0007669"/>
    <property type="project" value="InterPro"/>
</dbReference>
<feature type="transmembrane region" description="Helical" evidence="6">
    <location>
        <begin position="253"/>
        <end position="274"/>
    </location>
</feature>
<dbReference type="GO" id="GO:0005886">
    <property type="term" value="C:plasma membrane"/>
    <property type="evidence" value="ECO:0007669"/>
    <property type="project" value="UniProtKB-SubCell"/>
</dbReference>
<keyword evidence="3 6" id="KW-0812">Transmembrane</keyword>
<feature type="transmembrane region" description="Helical" evidence="6">
    <location>
        <begin position="143"/>
        <end position="164"/>
    </location>
</feature>
<dbReference type="Proteomes" id="UP000037146">
    <property type="component" value="Unassembled WGS sequence"/>
</dbReference>
<dbReference type="PANTHER" id="PTHR10010:SF46">
    <property type="entry name" value="SODIUM-DEPENDENT PHOSPHATE TRANSPORT PROTEIN 2B"/>
    <property type="match status" value="1"/>
</dbReference>
<protein>
    <submittedName>
        <fullName evidence="7">Na/Pi cotransporter</fullName>
    </submittedName>
</protein>
<proteinExistence type="predicted"/>
<gene>
    <name evidence="7" type="ORF">AC625_16085</name>
</gene>
<evidence type="ECO:0000256" key="6">
    <source>
        <dbReference type="SAM" id="Phobius"/>
    </source>
</evidence>
<feature type="transmembrane region" description="Helical" evidence="6">
    <location>
        <begin position="20"/>
        <end position="43"/>
    </location>
</feature>
<dbReference type="STRING" id="1679170.AC625_16085"/>
<organism evidence="7 8">
    <name type="scientific">Peribacillus loiseleuriae</name>
    <dbReference type="NCBI Taxonomy" id="1679170"/>
    <lineage>
        <taxon>Bacteria</taxon>
        <taxon>Bacillati</taxon>
        <taxon>Bacillota</taxon>
        <taxon>Bacilli</taxon>
        <taxon>Bacillales</taxon>
        <taxon>Bacillaceae</taxon>
        <taxon>Peribacillus</taxon>
    </lineage>
</organism>
<evidence type="ECO:0000256" key="3">
    <source>
        <dbReference type="ARBA" id="ARBA00022692"/>
    </source>
</evidence>
<keyword evidence="2" id="KW-1003">Cell membrane</keyword>
<comment type="caution">
    <text evidence="7">The sequence shown here is derived from an EMBL/GenBank/DDBJ whole genome shotgun (WGS) entry which is preliminary data.</text>
</comment>
<comment type="subcellular location">
    <subcellularLocation>
        <location evidence="1">Cell membrane</location>
        <topology evidence="1">Multi-pass membrane protein</topology>
    </subcellularLocation>
</comment>
<evidence type="ECO:0000313" key="8">
    <source>
        <dbReference type="Proteomes" id="UP000037146"/>
    </source>
</evidence>
<dbReference type="NCBIfam" id="NF037997">
    <property type="entry name" value="Na_Pi_symport"/>
    <property type="match status" value="1"/>
</dbReference>
<dbReference type="EMBL" id="LFZW01000001">
    <property type="protein sequence ID" value="KMY50851.1"/>
    <property type="molecule type" value="Genomic_DNA"/>
</dbReference>
<dbReference type="AlphaFoldDB" id="A0A0K9GW39"/>
<keyword evidence="4 6" id="KW-1133">Transmembrane helix</keyword>
<feature type="transmembrane region" description="Helical" evidence="6">
    <location>
        <begin position="219"/>
        <end position="241"/>
    </location>
</feature>
<dbReference type="GO" id="GO:0044341">
    <property type="term" value="P:sodium-dependent phosphate transport"/>
    <property type="evidence" value="ECO:0007669"/>
    <property type="project" value="InterPro"/>
</dbReference>
<dbReference type="PANTHER" id="PTHR10010">
    <property type="entry name" value="SOLUTE CARRIER FAMILY 34 SODIUM PHOSPHATE , MEMBER 2-RELATED"/>
    <property type="match status" value="1"/>
</dbReference>